<protein>
    <submittedName>
        <fullName evidence="4">3-(3-hydroxy-phenyl)propionate hydroxylase/6-hydroxy-3-succinoylpyridine 3-monooxygenase</fullName>
    </submittedName>
</protein>
<dbReference type="SUPFAM" id="SSF51905">
    <property type="entry name" value="FAD/NAD(P)-binding domain"/>
    <property type="match status" value="1"/>
</dbReference>
<accession>A0A1T4XN39</accession>
<evidence type="ECO:0000259" key="3">
    <source>
        <dbReference type="Pfam" id="PF01494"/>
    </source>
</evidence>
<evidence type="ECO:0000313" key="5">
    <source>
        <dbReference type="Proteomes" id="UP000189735"/>
    </source>
</evidence>
<dbReference type="InterPro" id="IPR036188">
    <property type="entry name" value="FAD/NAD-bd_sf"/>
</dbReference>
<dbReference type="InterPro" id="IPR002938">
    <property type="entry name" value="FAD-bd"/>
</dbReference>
<gene>
    <name evidence="4" type="ORF">SAMN06295879_1325</name>
</gene>
<proteinExistence type="predicted"/>
<dbReference type="Gene3D" id="3.50.50.60">
    <property type="entry name" value="FAD/NAD(P)-binding domain"/>
    <property type="match status" value="1"/>
</dbReference>
<dbReference type="Pfam" id="PF01494">
    <property type="entry name" value="FAD_binding_3"/>
    <property type="match status" value="1"/>
</dbReference>
<keyword evidence="4" id="KW-0503">Monooxygenase</keyword>
<evidence type="ECO:0000313" key="4">
    <source>
        <dbReference type="EMBL" id="SKA90531.1"/>
    </source>
</evidence>
<evidence type="ECO:0000256" key="2">
    <source>
        <dbReference type="ARBA" id="ARBA00023027"/>
    </source>
</evidence>
<name>A0A1T4XN39_9MICO</name>
<sequence length="403" mass="43566">MIVRMNSAEVAIVGAGPVGALAALGLAQRGHDVVVFEAEPSIVRSPRAMVYYWHVLDGLDRLGVLGDMDAAGLRNTSFQQRVLSTGLRADIPLDPVAAISPYAYNVHLGQHEVVEIALQHLARYPNARILNGATVTAVRNDADHAVLDVDGPEGLETWTTRWVLGADGARSAVRHSLGLSFDGTTWPQRFVATNIQYPFDVVGGLAKANMIFDPEHGAVIAQINDTGLWRWTWSESAELPEDSVLDRLPGRLAALGFGDVPFDVDSFTPYRMHQRMVDTMRTGRVLLLGDAAHATNPTGGFGLTSGIYDLLALIEPLSAALRGTADESLLDHWAETRLSLFREFASPMASRIKGLVYDTSDTAALEGMVRAAGDFSDPAATLNRLTGMTVLRSDLPRHHEALA</sequence>
<dbReference type="GO" id="GO:0004497">
    <property type="term" value="F:monooxygenase activity"/>
    <property type="evidence" value="ECO:0007669"/>
    <property type="project" value="UniProtKB-KW"/>
</dbReference>
<feature type="domain" description="FAD-binding" evidence="3">
    <location>
        <begin position="8"/>
        <end position="339"/>
    </location>
</feature>
<dbReference type="PRINTS" id="PR00420">
    <property type="entry name" value="RNGMNOXGNASE"/>
</dbReference>
<organism evidence="4 5">
    <name type="scientific">Agreia bicolorata</name>
    <dbReference type="NCBI Taxonomy" id="110935"/>
    <lineage>
        <taxon>Bacteria</taxon>
        <taxon>Bacillati</taxon>
        <taxon>Actinomycetota</taxon>
        <taxon>Actinomycetes</taxon>
        <taxon>Micrococcales</taxon>
        <taxon>Microbacteriaceae</taxon>
        <taxon>Agreia</taxon>
    </lineage>
</organism>
<reference evidence="5" key="1">
    <citation type="submission" date="2017-02" db="EMBL/GenBank/DDBJ databases">
        <authorList>
            <person name="Varghese N."/>
            <person name="Submissions S."/>
        </authorList>
    </citation>
    <scope>NUCLEOTIDE SEQUENCE [LARGE SCALE GENOMIC DNA]</scope>
    <source>
        <strain evidence="5">VKM Ac-2052</strain>
    </source>
</reference>
<evidence type="ECO:0000256" key="1">
    <source>
        <dbReference type="ARBA" id="ARBA00023002"/>
    </source>
</evidence>
<dbReference type="Proteomes" id="UP000189735">
    <property type="component" value="Unassembled WGS sequence"/>
</dbReference>
<dbReference type="GO" id="GO:0071949">
    <property type="term" value="F:FAD binding"/>
    <property type="evidence" value="ECO:0007669"/>
    <property type="project" value="InterPro"/>
</dbReference>
<dbReference type="Gene3D" id="3.30.70.2450">
    <property type="match status" value="1"/>
</dbReference>
<keyword evidence="2" id="KW-0520">NAD</keyword>
<keyword evidence="1" id="KW-0560">Oxidoreductase</keyword>
<dbReference type="EMBL" id="FUYG01000003">
    <property type="protein sequence ID" value="SKA90531.1"/>
    <property type="molecule type" value="Genomic_DNA"/>
</dbReference>
<dbReference type="PANTHER" id="PTHR43476">
    <property type="entry name" value="3-(3-HYDROXY-PHENYL)PROPIONATE/3-HYDROXYCINNAMIC ACID HYDROXYLASE"/>
    <property type="match status" value="1"/>
</dbReference>
<dbReference type="InterPro" id="IPR050631">
    <property type="entry name" value="PheA/TfdB_FAD_monoxygenase"/>
</dbReference>
<dbReference type="AlphaFoldDB" id="A0A1T4XN39"/>
<dbReference type="PANTHER" id="PTHR43476:SF4">
    <property type="entry name" value="BLR0106 PROTEIN"/>
    <property type="match status" value="1"/>
</dbReference>